<dbReference type="EMBL" id="JAGETZ010000001">
    <property type="protein sequence ID" value="MBO2008158.1"/>
    <property type="molecule type" value="Genomic_DNA"/>
</dbReference>
<protein>
    <submittedName>
        <fullName evidence="3">PP2C family protein-serine/threonine phosphatase</fullName>
    </submittedName>
</protein>
<dbReference type="InterPro" id="IPR052016">
    <property type="entry name" value="Bact_Sigma-Reg"/>
</dbReference>
<comment type="caution">
    <text evidence="3">The sequence shown here is derived from an EMBL/GenBank/DDBJ whole genome shotgun (WGS) entry which is preliminary data.</text>
</comment>
<evidence type="ECO:0000259" key="2">
    <source>
        <dbReference type="PROSITE" id="PS51746"/>
    </source>
</evidence>
<dbReference type="InterPro" id="IPR036457">
    <property type="entry name" value="PPM-type-like_dom_sf"/>
</dbReference>
<dbReference type="SUPFAM" id="SSF81606">
    <property type="entry name" value="PP2C-like"/>
    <property type="match status" value="1"/>
</dbReference>
<dbReference type="Proteomes" id="UP000664369">
    <property type="component" value="Unassembled WGS sequence"/>
</dbReference>
<dbReference type="SUPFAM" id="SSF55781">
    <property type="entry name" value="GAF domain-like"/>
    <property type="match status" value="1"/>
</dbReference>
<dbReference type="RefSeq" id="WP_208173675.1">
    <property type="nucleotide sequence ID" value="NZ_JAGETZ010000001.1"/>
</dbReference>
<name>A0ABS3QA87_9BACT</name>
<dbReference type="Pfam" id="PF07228">
    <property type="entry name" value="SpoIIE"/>
    <property type="match status" value="1"/>
</dbReference>
<evidence type="ECO:0000313" key="4">
    <source>
        <dbReference type="Proteomes" id="UP000664369"/>
    </source>
</evidence>
<organism evidence="3 4">
    <name type="scientific">Hymenobacter negativus</name>
    <dbReference type="NCBI Taxonomy" id="2795026"/>
    <lineage>
        <taxon>Bacteria</taxon>
        <taxon>Pseudomonadati</taxon>
        <taxon>Bacteroidota</taxon>
        <taxon>Cytophagia</taxon>
        <taxon>Cytophagales</taxon>
        <taxon>Hymenobacteraceae</taxon>
        <taxon>Hymenobacter</taxon>
    </lineage>
</organism>
<gene>
    <name evidence="3" type="ORF">J4E00_03790</name>
</gene>
<proteinExistence type="predicted"/>
<feature type="domain" description="PPM-type phosphatase" evidence="2">
    <location>
        <begin position="221"/>
        <end position="437"/>
    </location>
</feature>
<dbReference type="SMART" id="SM00331">
    <property type="entry name" value="PP2C_SIG"/>
    <property type="match status" value="1"/>
</dbReference>
<dbReference type="Gene3D" id="3.60.40.10">
    <property type="entry name" value="PPM-type phosphatase domain"/>
    <property type="match status" value="1"/>
</dbReference>
<dbReference type="InterPro" id="IPR001932">
    <property type="entry name" value="PPM-type_phosphatase-like_dom"/>
</dbReference>
<sequence length="438" mass="48688">MAAAAPLSSAESSADLAAAQSAALAARDEQLKLLRRQLQLKQFELDTVLGVAHDMTARDHSVDELYHMLRLTLQGQRNVVQLVLFVKEGNDFRVRLCLGCDLGTAEKLQLSTHLLEGGVTQPQAVEDLLLGPAWDPYELVLPIMRQRQVAAYVFVGGLRNDYDRQQLIPFLSSLANTLIGAVENRRLQAQRVADAAVRKEIEIAQEVQSMLFPRTLPNDRDLAIERSYVPHTEIGGDYYDVVEIDADRLLLCVADVSGKGVPASLLMSNFQAGLRTLLRQGVALATIVPELNHLLFRNSGGEKFITAFFGIYNRRTRHLQYVNAGHNDPLLLADNGTVKPLKDGTVMLGIMEELPILRVGEIAIPPHSLLLLYTDGLTEVFDEHSNEFGEEGVLEVLQRNRYLPLPKLHQELLRSINAFSAHDAQFADDVTILSCRFK</sequence>
<accession>A0ABS3QA87</accession>
<dbReference type="PANTHER" id="PTHR43156:SF2">
    <property type="entry name" value="STAGE II SPORULATION PROTEIN E"/>
    <property type="match status" value="1"/>
</dbReference>
<evidence type="ECO:0000256" key="1">
    <source>
        <dbReference type="ARBA" id="ARBA00022801"/>
    </source>
</evidence>
<dbReference type="PROSITE" id="PS51746">
    <property type="entry name" value="PPM_2"/>
    <property type="match status" value="1"/>
</dbReference>
<evidence type="ECO:0000313" key="3">
    <source>
        <dbReference type="EMBL" id="MBO2008158.1"/>
    </source>
</evidence>
<dbReference type="PANTHER" id="PTHR43156">
    <property type="entry name" value="STAGE II SPORULATION PROTEIN E-RELATED"/>
    <property type="match status" value="1"/>
</dbReference>
<reference evidence="3 4" key="1">
    <citation type="submission" date="2021-03" db="EMBL/GenBank/DDBJ databases">
        <authorList>
            <person name="Kim M.K."/>
        </authorList>
    </citation>
    <scope>NUCLEOTIDE SEQUENCE [LARGE SCALE GENOMIC DNA]</scope>
    <source>
        <strain evidence="3 4">BT442</strain>
    </source>
</reference>
<keyword evidence="1" id="KW-0378">Hydrolase</keyword>
<keyword evidence="4" id="KW-1185">Reference proteome</keyword>